<evidence type="ECO:0000256" key="3">
    <source>
        <dbReference type="RuleBase" id="RU003476"/>
    </source>
</evidence>
<evidence type="ECO:0000313" key="5">
    <source>
        <dbReference type="EMBL" id="TDP87420.1"/>
    </source>
</evidence>
<gene>
    <name evidence="5" type="ORF">EDD54_1315</name>
</gene>
<reference evidence="5 6" key="1">
    <citation type="submission" date="2019-03" db="EMBL/GenBank/DDBJ databases">
        <title>Genomic Encyclopedia of Type Strains, Phase IV (KMG-IV): sequencing the most valuable type-strain genomes for metagenomic binning, comparative biology and taxonomic classification.</title>
        <authorList>
            <person name="Goeker M."/>
        </authorList>
    </citation>
    <scope>NUCLEOTIDE SEQUENCE [LARGE SCALE GENOMIC DNA]</scope>
    <source>
        <strain evidence="5 6">DSM 102969</strain>
    </source>
</reference>
<organism evidence="5 6">
    <name type="scientific">Oharaeibacter diazotrophicus</name>
    <dbReference type="NCBI Taxonomy" id="1920512"/>
    <lineage>
        <taxon>Bacteria</taxon>
        <taxon>Pseudomonadati</taxon>
        <taxon>Pseudomonadota</taxon>
        <taxon>Alphaproteobacteria</taxon>
        <taxon>Hyphomicrobiales</taxon>
        <taxon>Pleomorphomonadaceae</taxon>
        <taxon>Oharaeibacter</taxon>
    </lineage>
</organism>
<dbReference type="OrthoDB" id="9761969at2"/>
<dbReference type="Proteomes" id="UP000294547">
    <property type="component" value="Unassembled WGS sequence"/>
</dbReference>
<proteinExistence type="inferred from homology"/>
<evidence type="ECO:0000256" key="1">
    <source>
        <dbReference type="ARBA" id="ARBA00001946"/>
    </source>
</evidence>
<comment type="caution">
    <text evidence="5">The sequence shown here is derived from an EMBL/GenBank/DDBJ whole genome shotgun (WGS) entry which is preliminary data.</text>
</comment>
<dbReference type="AlphaFoldDB" id="A0A4R6RLK7"/>
<accession>A0A4R6RLK7</accession>
<dbReference type="PANTHER" id="PTHR43736:SF1">
    <property type="entry name" value="DIHYDRONEOPTERIN TRIPHOSPHATE DIPHOSPHATASE"/>
    <property type="match status" value="1"/>
</dbReference>
<dbReference type="SUPFAM" id="SSF55811">
    <property type="entry name" value="Nudix"/>
    <property type="match status" value="1"/>
</dbReference>
<keyword evidence="2 3" id="KW-0378">Hydrolase</keyword>
<feature type="domain" description="Nudix hydrolase" evidence="4">
    <location>
        <begin position="5"/>
        <end position="137"/>
    </location>
</feature>
<dbReference type="Pfam" id="PF00293">
    <property type="entry name" value="NUDIX"/>
    <property type="match status" value="1"/>
</dbReference>
<evidence type="ECO:0000256" key="2">
    <source>
        <dbReference type="ARBA" id="ARBA00022801"/>
    </source>
</evidence>
<dbReference type="InterPro" id="IPR020084">
    <property type="entry name" value="NUDIX_hydrolase_CS"/>
</dbReference>
<dbReference type="Gene3D" id="3.90.79.10">
    <property type="entry name" value="Nucleoside Triphosphate Pyrophosphohydrolase"/>
    <property type="match status" value="1"/>
</dbReference>
<dbReference type="InterPro" id="IPR000086">
    <property type="entry name" value="NUDIX_hydrolase_dom"/>
</dbReference>
<dbReference type="PROSITE" id="PS00893">
    <property type="entry name" value="NUDIX_BOX"/>
    <property type="match status" value="1"/>
</dbReference>
<evidence type="ECO:0000259" key="4">
    <source>
        <dbReference type="PROSITE" id="PS51462"/>
    </source>
</evidence>
<dbReference type="InterPro" id="IPR020476">
    <property type="entry name" value="Nudix_hydrolase"/>
</dbReference>
<comment type="similarity">
    <text evidence="3">Belongs to the Nudix hydrolase family.</text>
</comment>
<dbReference type="GO" id="GO:0016787">
    <property type="term" value="F:hydrolase activity"/>
    <property type="evidence" value="ECO:0007669"/>
    <property type="project" value="UniProtKB-KW"/>
</dbReference>
<name>A0A4R6RLK7_9HYPH</name>
<keyword evidence="6" id="KW-1185">Reference proteome</keyword>
<dbReference type="PROSITE" id="PS51462">
    <property type="entry name" value="NUDIX"/>
    <property type="match status" value="1"/>
</dbReference>
<dbReference type="RefSeq" id="WP_126535455.1">
    <property type="nucleotide sequence ID" value="NZ_BSPM01000008.1"/>
</dbReference>
<sequence>MSPVLPRLAVSAGVWRAGRVLLIRRGQAPLSGLWTFPGGHVEPGEAVADAVGREVMEETGLVVEIVGEPLVHEIVRRDSAGVLLGHHVLLVHAARALDDSAPVAASDAADARYFAPDEIASLDTTPRLGHFVAATGARAGEPPR</sequence>
<dbReference type="CDD" id="cd04673">
    <property type="entry name" value="NUDIX_ADPRase"/>
    <property type="match status" value="1"/>
</dbReference>
<dbReference type="EMBL" id="SNXY01000006">
    <property type="protein sequence ID" value="TDP87420.1"/>
    <property type="molecule type" value="Genomic_DNA"/>
</dbReference>
<protein>
    <submittedName>
        <fullName evidence="5">ADP-ribose pyrophosphatase YjhB (NUDIX family)</fullName>
    </submittedName>
</protein>
<dbReference type="InterPro" id="IPR015797">
    <property type="entry name" value="NUDIX_hydrolase-like_dom_sf"/>
</dbReference>
<evidence type="ECO:0000313" key="6">
    <source>
        <dbReference type="Proteomes" id="UP000294547"/>
    </source>
</evidence>
<dbReference type="PRINTS" id="PR00502">
    <property type="entry name" value="NUDIXFAMILY"/>
</dbReference>
<dbReference type="PANTHER" id="PTHR43736">
    <property type="entry name" value="ADP-RIBOSE PYROPHOSPHATASE"/>
    <property type="match status" value="1"/>
</dbReference>
<comment type="cofactor">
    <cofactor evidence="1">
        <name>Mg(2+)</name>
        <dbReference type="ChEBI" id="CHEBI:18420"/>
    </cofactor>
</comment>